<gene>
    <name evidence="2" type="ORF">CHILSU_LOCUS1713</name>
</gene>
<keyword evidence="1" id="KW-0560">Oxidoreductase</keyword>
<evidence type="ECO:0000256" key="1">
    <source>
        <dbReference type="ARBA" id="ARBA00023002"/>
    </source>
</evidence>
<proteinExistence type="predicted"/>
<dbReference type="PANTHER" id="PTHR43157">
    <property type="entry name" value="PHOSPHATIDYLINOSITOL-GLYCAN BIOSYNTHESIS CLASS F PROTEIN-RELATED"/>
    <property type="match status" value="1"/>
</dbReference>
<name>A0ABN8AYR0_CHISP</name>
<reference evidence="2" key="1">
    <citation type="submission" date="2021-12" db="EMBL/GenBank/DDBJ databases">
        <authorList>
            <person name="King R."/>
        </authorList>
    </citation>
    <scope>NUCLEOTIDE SEQUENCE</scope>
</reference>
<dbReference type="InterPro" id="IPR002347">
    <property type="entry name" value="SDR_fam"/>
</dbReference>
<protein>
    <submittedName>
        <fullName evidence="2">Uncharacterized protein</fullName>
    </submittedName>
</protein>
<dbReference type="Pfam" id="PF00106">
    <property type="entry name" value="adh_short"/>
    <property type="match status" value="1"/>
</dbReference>
<keyword evidence="3" id="KW-1185">Reference proteome</keyword>
<dbReference type="CDD" id="cd05327">
    <property type="entry name" value="retinol-DH_like_SDR_c_like"/>
    <property type="match status" value="1"/>
</dbReference>
<dbReference type="PANTHER" id="PTHR43157:SF31">
    <property type="entry name" value="PHOSPHATIDYLINOSITOL-GLYCAN BIOSYNTHESIS CLASS F PROTEIN"/>
    <property type="match status" value="1"/>
</dbReference>
<evidence type="ECO:0000313" key="2">
    <source>
        <dbReference type="EMBL" id="CAH0398591.1"/>
    </source>
</evidence>
<accession>A0ABN8AYR0</accession>
<dbReference type="Gene3D" id="3.40.50.720">
    <property type="entry name" value="NAD(P)-binding Rossmann-like Domain"/>
    <property type="match status" value="1"/>
</dbReference>
<dbReference type="Proteomes" id="UP001153292">
    <property type="component" value="Chromosome 12"/>
</dbReference>
<dbReference type="PRINTS" id="PR00081">
    <property type="entry name" value="GDHRDH"/>
</dbReference>
<sequence length="335" mass="37268">MNRHKPLKHILSELRYTIDMQGAGVGGLIDDWVNVRRNKVVLPDAKTKIAVITGGARGIGTEVIRGLLKANMTVIMGIRKPELVEKLAESMENGNNLKAFELDLQSLKSVKEFAEKVLKVYPEIHILVNNAGIMFGDFKLTEDGIETQLAVNHLSHFYLTHLLLPALKSGGLIGESSRIVNVTSCAHYPGKIFFEDINMKNCYDTTAAYAQSKLAQLMSARYINGLLKEEGCLVKSYAVHPGIVNTDLFEGTLFKRVFPWAMKMFFKTPAKGAISILHACFDKDLEKKSGLYISNCTEGISNKFSKNVEHQKKLFDISCELVGINPSNYGKKENL</sequence>
<dbReference type="SUPFAM" id="SSF51735">
    <property type="entry name" value="NAD(P)-binding Rossmann-fold domains"/>
    <property type="match status" value="1"/>
</dbReference>
<organism evidence="2 3">
    <name type="scientific">Chilo suppressalis</name>
    <name type="common">Asiatic rice borer moth</name>
    <dbReference type="NCBI Taxonomy" id="168631"/>
    <lineage>
        <taxon>Eukaryota</taxon>
        <taxon>Metazoa</taxon>
        <taxon>Ecdysozoa</taxon>
        <taxon>Arthropoda</taxon>
        <taxon>Hexapoda</taxon>
        <taxon>Insecta</taxon>
        <taxon>Pterygota</taxon>
        <taxon>Neoptera</taxon>
        <taxon>Endopterygota</taxon>
        <taxon>Lepidoptera</taxon>
        <taxon>Glossata</taxon>
        <taxon>Ditrysia</taxon>
        <taxon>Pyraloidea</taxon>
        <taxon>Crambidae</taxon>
        <taxon>Crambinae</taxon>
        <taxon>Chilo</taxon>
    </lineage>
</organism>
<dbReference type="EMBL" id="OU963905">
    <property type="protein sequence ID" value="CAH0398591.1"/>
    <property type="molecule type" value="Genomic_DNA"/>
</dbReference>
<evidence type="ECO:0000313" key="3">
    <source>
        <dbReference type="Proteomes" id="UP001153292"/>
    </source>
</evidence>
<dbReference type="InterPro" id="IPR036291">
    <property type="entry name" value="NAD(P)-bd_dom_sf"/>
</dbReference>